<organism evidence="4 5">
    <name type="scientific">Dioszegia hungarica</name>
    <dbReference type="NCBI Taxonomy" id="4972"/>
    <lineage>
        <taxon>Eukaryota</taxon>
        <taxon>Fungi</taxon>
        <taxon>Dikarya</taxon>
        <taxon>Basidiomycota</taxon>
        <taxon>Agaricomycotina</taxon>
        <taxon>Tremellomycetes</taxon>
        <taxon>Tremellales</taxon>
        <taxon>Bulleribasidiaceae</taxon>
        <taxon>Dioszegia</taxon>
    </lineage>
</organism>
<reference evidence="4" key="1">
    <citation type="journal article" date="2022" name="G3 (Bethesda)">
        <title>High quality genome of the basidiomycete yeast Dioszegia hungarica PDD-24b-2 isolated from cloud water.</title>
        <authorList>
            <person name="Jarrige D."/>
            <person name="Haridas S."/>
            <person name="Bleykasten-Grosshans C."/>
            <person name="Joly M."/>
            <person name="Nadalig T."/>
            <person name="Sancelme M."/>
            <person name="Vuilleumier S."/>
            <person name="Grigoriev I.V."/>
            <person name="Amato P."/>
            <person name="Bringel F."/>
        </authorList>
    </citation>
    <scope>NUCLEOTIDE SEQUENCE</scope>
    <source>
        <strain evidence="4">PDD-24b-2</strain>
    </source>
</reference>
<dbReference type="GO" id="GO:0031267">
    <property type="term" value="F:small GTPase binding"/>
    <property type="evidence" value="ECO:0007669"/>
    <property type="project" value="TreeGrafter"/>
</dbReference>
<evidence type="ECO:0000313" key="5">
    <source>
        <dbReference type="Proteomes" id="UP001164286"/>
    </source>
</evidence>
<dbReference type="RefSeq" id="XP_052943130.1">
    <property type="nucleotide sequence ID" value="XM_053090541.1"/>
</dbReference>
<protein>
    <recommendedName>
        <fullName evidence="6">RNI-like protein</fullName>
    </recommendedName>
</protein>
<dbReference type="GO" id="GO:0005829">
    <property type="term" value="C:cytosol"/>
    <property type="evidence" value="ECO:0007669"/>
    <property type="project" value="TreeGrafter"/>
</dbReference>
<comment type="caution">
    <text evidence="4">The sequence shown here is derived from an EMBL/GenBank/DDBJ whole genome shotgun (WGS) entry which is preliminary data.</text>
</comment>
<dbReference type="GO" id="GO:0005634">
    <property type="term" value="C:nucleus"/>
    <property type="evidence" value="ECO:0007669"/>
    <property type="project" value="TreeGrafter"/>
</dbReference>
<dbReference type="EMBL" id="JAKWFO010000011">
    <property type="protein sequence ID" value="KAI9633353.1"/>
    <property type="molecule type" value="Genomic_DNA"/>
</dbReference>
<dbReference type="Proteomes" id="UP001164286">
    <property type="component" value="Unassembled WGS sequence"/>
</dbReference>
<keyword evidence="5" id="KW-1185">Reference proteome</keyword>
<name>A0AA38H3D7_9TREE</name>
<dbReference type="Pfam" id="PF13516">
    <property type="entry name" value="LRR_6"/>
    <property type="match status" value="2"/>
</dbReference>
<dbReference type="InterPro" id="IPR027038">
    <property type="entry name" value="RanGap"/>
</dbReference>
<dbReference type="InterPro" id="IPR032675">
    <property type="entry name" value="LRR_dom_sf"/>
</dbReference>
<keyword evidence="3" id="KW-0677">Repeat</keyword>
<dbReference type="GO" id="GO:0048471">
    <property type="term" value="C:perinuclear region of cytoplasm"/>
    <property type="evidence" value="ECO:0007669"/>
    <property type="project" value="TreeGrafter"/>
</dbReference>
<dbReference type="GO" id="GO:0006913">
    <property type="term" value="P:nucleocytoplasmic transport"/>
    <property type="evidence" value="ECO:0007669"/>
    <property type="project" value="TreeGrafter"/>
</dbReference>
<proteinExistence type="predicted"/>
<dbReference type="InterPro" id="IPR001611">
    <property type="entry name" value="Leu-rich_rpt"/>
</dbReference>
<dbReference type="GO" id="GO:0005096">
    <property type="term" value="F:GTPase activator activity"/>
    <property type="evidence" value="ECO:0007669"/>
    <property type="project" value="UniProtKB-KW"/>
</dbReference>
<dbReference type="AlphaFoldDB" id="A0AA38H3D7"/>
<keyword evidence="1" id="KW-0343">GTPase activation</keyword>
<evidence type="ECO:0000256" key="3">
    <source>
        <dbReference type="ARBA" id="ARBA00022737"/>
    </source>
</evidence>
<dbReference type="PANTHER" id="PTHR24113">
    <property type="entry name" value="RAN GTPASE-ACTIVATING PROTEIN 1"/>
    <property type="match status" value="1"/>
</dbReference>
<dbReference type="SUPFAM" id="SSF52047">
    <property type="entry name" value="RNI-like"/>
    <property type="match status" value="1"/>
</dbReference>
<evidence type="ECO:0000313" key="4">
    <source>
        <dbReference type="EMBL" id="KAI9633353.1"/>
    </source>
</evidence>
<keyword evidence="2" id="KW-0433">Leucine-rich repeat</keyword>
<evidence type="ECO:0000256" key="1">
    <source>
        <dbReference type="ARBA" id="ARBA00022468"/>
    </source>
</evidence>
<evidence type="ECO:0000256" key="2">
    <source>
        <dbReference type="ARBA" id="ARBA00022614"/>
    </source>
</evidence>
<evidence type="ECO:0008006" key="6">
    <source>
        <dbReference type="Google" id="ProtNLM"/>
    </source>
</evidence>
<dbReference type="PANTHER" id="PTHR24113:SF12">
    <property type="entry name" value="RAN GTPASE-ACTIVATING PROTEIN 1"/>
    <property type="match status" value="1"/>
</dbReference>
<sequence>MLEIFRNDLSGLNAARFILAQVTQRHTQLDISRCPALGDQGLIALLKGLSAQPGPANGAVRSWMTMVLTQCDLGDAGLQAVLDFAGKAKMQELWMSRNKFEASASSVTTPSRSRRFHPLDQCLTPPEPHSQRQYPPPFRFGHQPVRYPLRPPSRNLSLRGCQFGTEAITAIGDYLCGKRSRPLKSLDLSHNKFKLDDIRRIVERVEQGCFTLLGGGDSNSSAEGDIGLHPTAFHGEDPMEDERIKKEVKRMTALYERNEALADRVKRAASRCLPYARIILNAIPIPTSSTLKTIGSSSVNHHQPFFRILDLPPELVVHVTRHTSGDPTALSDAQFLRLRKEAEDSEGLARAIEAAAKRKKDEQGRFMRESFNDGLDEMRQTRRIQQAKAEWLKSGSWDRWERDV</sequence>
<accession>A0AA38H3D7</accession>
<dbReference type="GeneID" id="77729746"/>
<gene>
    <name evidence="4" type="ORF">MKK02DRAFT_39334</name>
</gene>
<dbReference type="Gene3D" id="3.80.10.10">
    <property type="entry name" value="Ribonuclease Inhibitor"/>
    <property type="match status" value="1"/>
</dbReference>